<keyword evidence="15" id="KW-1185">Reference proteome</keyword>
<keyword evidence="7 9" id="KW-0315">Glutamine amidotransferase</keyword>
<evidence type="ECO:0000256" key="6">
    <source>
        <dbReference type="ARBA" id="ARBA00022888"/>
    </source>
</evidence>
<dbReference type="Pfam" id="PF00733">
    <property type="entry name" value="Asn_synthase"/>
    <property type="match status" value="1"/>
</dbReference>
<sequence length="695" mass="78772">MLHRVRRVLDDVARQMGLRKGQCWMCGIAAIVPKIHPFPQQEEILVEMLDSMVHRGPDGHGVMQKGHLALGMVRLAIVDLEHGMQPLFNEDQTLTLVCNGEIYNADDLRTSLIKSGHTFQTFSDSEVILHLYEEKGKECLADLEGIFAFALWDEKEQELFIARDRLGVKPLYYMDQGAYWAIASEMRALLPLIDEAVHLDRDAVTAYHAYRFTPREQTMVKGIYRLLPGHYAVASKAGMVHHAYWTPVFATPIVKRNHADQAVHLRSLLFHAVKSQHAEEVKSAVLLSGGLDSTALLAMRREFLGNREDYAITVAFERPKRHAEREEYTEMSEAERVALRFGAQHLSQIVSAEEALEAFPRIIQDLDEPIADPTAIPLWFAAKLAKRHETKVLYSGEGMDELFAGYSIYGHEKVLRRMRMIPSSLRRALRNTLLRADLPGAGVLERSLSDVETWYQGVGGVFTRAERIALLGGDESRRGKCPSAFYGESLDKAKHSAGSDLQRMMLLDLVTWLPDNTLAKSDKITMAHSVEMRVPFLNQEVVEYALACPDHLKWKREGKEIVRRALEGVIPEEVLRRKKVGFNVPVSAWIFGEWNSYAKAMLLSDDAVTRTLYEHRAAHLFDAKPSQQERAGRLLFAMLTLELWLRHMPMRAEKGGLFHEREVAHYPTERRIPRVDAASGGKSDQAVAASRRAWV</sequence>
<evidence type="ECO:0000256" key="10">
    <source>
        <dbReference type="PIRSR" id="PIRSR001589-2"/>
    </source>
</evidence>
<feature type="site" description="Important for beta-aspartyl-AMP intermediate formation" evidence="11">
    <location>
        <position position="397"/>
    </location>
</feature>
<dbReference type="InterPro" id="IPR033738">
    <property type="entry name" value="AsnB_N"/>
</dbReference>
<keyword evidence="4 10" id="KW-0547">Nucleotide-binding</keyword>
<dbReference type="InterPro" id="IPR029055">
    <property type="entry name" value="Ntn_hydrolases_N"/>
</dbReference>
<accession>A0A1V4EVB7</accession>
<dbReference type="GO" id="GO:0005829">
    <property type="term" value="C:cytosol"/>
    <property type="evidence" value="ECO:0007669"/>
    <property type="project" value="TreeGrafter"/>
</dbReference>
<evidence type="ECO:0000256" key="3">
    <source>
        <dbReference type="ARBA" id="ARBA00012737"/>
    </source>
</evidence>
<dbReference type="GO" id="GO:0004066">
    <property type="term" value="F:asparagine synthase (glutamine-hydrolyzing) activity"/>
    <property type="evidence" value="ECO:0007669"/>
    <property type="project" value="UniProtKB-EC"/>
</dbReference>
<evidence type="ECO:0000313" key="14">
    <source>
        <dbReference type="EMBL" id="OPG16883.1"/>
    </source>
</evidence>
<evidence type="ECO:0000256" key="7">
    <source>
        <dbReference type="ARBA" id="ARBA00022962"/>
    </source>
</evidence>
<evidence type="ECO:0000256" key="4">
    <source>
        <dbReference type="ARBA" id="ARBA00022741"/>
    </source>
</evidence>
<dbReference type="SUPFAM" id="SSF56235">
    <property type="entry name" value="N-terminal nucleophile aminohydrolases (Ntn hydrolases)"/>
    <property type="match status" value="1"/>
</dbReference>
<feature type="region of interest" description="Disordered" evidence="12">
    <location>
        <begin position="674"/>
        <end position="695"/>
    </location>
</feature>
<evidence type="ECO:0000256" key="11">
    <source>
        <dbReference type="PIRSR" id="PIRSR001589-3"/>
    </source>
</evidence>
<dbReference type="PANTHER" id="PTHR43284">
    <property type="entry name" value="ASPARAGINE SYNTHETASE (GLUTAMINE-HYDROLYZING)"/>
    <property type="match status" value="1"/>
</dbReference>
<dbReference type="GO" id="GO:0005524">
    <property type="term" value="F:ATP binding"/>
    <property type="evidence" value="ECO:0007669"/>
    <property type="project" value="UniProtKB-KW"/>
</dbReference>
<dbReference type="RefSeq" id="WP_079290066.1">
    <property type="nucleotide sequence ID" value="NZ_MWPS01000012.1"/>
</dbReference>
<dbReference type="InterPro" id="IPR001962">
    <property type="entry name" value="Asn_synthase"/>
</dbReference>
<dbReference type="AlphaFoldDB" id="A0A1V4EVB7"/>
<keyword evidence="6 9" id="KW-0061">Asparagine biosynthesis</keyword>
<organism evidence="14 15">
    <name type="scientific">Ferroacidibacillus organovorans</name>
    <dbReference type="NCBI Taxonomy" id="1765683"/>
    <lineage>
        <taxon>Bacteria</taxon>
        <taxon>Bacillati</taxon>
        <taxon>Bacillota</taxon>
        <taxon>Bacilli</taxon>
        <taxon>Bacillales</taxon>
        <taxon>Alicyclobacillaceae</taxon>
        <taxon>Ferroacidibacillus</taxon>
    </lineage>
</organism>
<comment type="similarity">
    <text evidence="2">Belongs to the asparagine synthetase family.</text>
</comment>
<dbReference type="PROSITE" id="PS51278">
    <property type="entry name" value="GATASE_TYPE_2"/>
    <property type="match status" value="1"/>
</dbReference>
<feature type="binding site" evidence="10">
    <location>
        <position position="286"/>
    </location>
    <ligand>
        <name>ATP</name>
        <dbReference type="ChEBI" id="CHEBI:30616"/>
    </ligand>
</feature>
<dbReference type="EMBL" id="MWPS01000012">
    <property type="protein sequence ID" value="OPG16883.1"/>
    <property type="molecule type" value="Genomic_DNA"/>
</dbReference>
<comment type="catalytic activity">
    <reaction evidence="8">
        <text>L-aspartate + L-glutamine + ATP + H2O = L-asparagine + L-glutamate + AMP + diphosphate + H(+)</text>
        <dbReference type="Rhea" id="RHEA:12228"/>
        <dbReference type="ChEBI" id="CHEBI:15377"/>
        <dbReference type="ChEBI" id="CHEBI:15378"/>
        <dbReference type="ChEBI" id="CHEBI:29985"/>
        <dbReference type="ChEBI" id="CHEBI:29991"/>
        <dbReference type="ChEBI" id="CHEBI:30616"/>
        <dbReference type="ChEBI" id="CHEBI:33019"/>
        <dbReference type="ChEBI" id="CHEBI:58048"/>
        <dbReference type="ChEBI" id="CHEBI:58359"/>
        <dbReference type="ChEBI" id="CHEBI:456215"/>
        <dbReference type="EC" id="6.3.5.4"/>
    </reaction>
</comment>
<comment type="pathway">
    <text evidence="1">Amino-acid biosynthesis; L-asparagine biosynthesis; L-asparagine from L-aspartate (L-Gln route): step 1/1.</text>
</comment>
<dbReference type="EC" id="6.3.5.4" evidence="3"/>
<dbReference type="CDD" id="cd00712">
    <property type="entry name" value="AsnB"/>
    <property type="match status" value="1"/>
</dbReference>
<evidence type="ECO:0000256" key="2">
    <source>
        <dbReference type="ARBA" id="ARBA00005752"/>
    </source>
</evidence>
<proteinExistence type="inferred from homology"/>
<dbReference type="NCBIfam" id="TIGR01536">
    <property type="entry name" value="asn_synth_AEB"/>
    <property type="match status" value="1"/>
</dbReference>
<evidence type="ECO:0000256" key="1">
    <source>
        <dbReference type="ARBA" id="ARBA00005187"/>
    </source>
</evidence>
<dbReference type="InterPro" id="IPR017932">
    <property type="entry name" value="GATase_2_dom"/>
</dbReference>
<evidence type="ECO:0000256" key="12">
    <source>
        <dbReference type="SAM" id="MobiDB-lite"/>
    </source>
</evidence>
<feature type="binding site" evidence="10">
    <location>
        <position position="124"/>
    </location>
    <ligand>
        <name>L-glutamine</name>
        <dbReference type="ChEBI" id="CHEBI:58359"/>
    </ligand>
</feature>
<dbReference type="CDD" id="cd01991">
    <property type="entry name" value="Asn_synthase_B_C"/>
    <property type="match status" value="1"/>
</dbReference>
<gene>
    <name evidence="14" type="ORF">B2M26_04595</name>
</gene>
<dbReference type="InterPro" id="IPR006426">
    <property type="entry name" value="Asn_synth_AEB"/>
</dbReference>
<dbReference type="SUPFAM" id="SSF52402">
    <property type="entry name" value="Adenine nucleotide alpha hydrolases-like"/>
    <property type="match status" value="1"/>
</dbReference>
<dbReference type="Pfam" id="PF13537">
    <property type="entry name" value="GATase_7"/>
    <property type="match status" value="1"/>
</dbReference>
<dbReference type="InterPro" id="IPR014729">
    <property type="entry name" value="Rossmann-like_a/b/a_fold"/>
</dbReference>
<evidence type="ECO:0000256" key="5">
    <source>
        <dbReference type="ARBA" id="ARBA00022840"/>
    </source>
</evidence>
<dbReference type="PANTHER" id="PTHR43284:SF1">
    <property type="entry name" value="ASPARAGINE SYNTHETASE"/>
    <property type="match status" value="1"/>
</dbReference>
<reference evidence="14 15" key="1">
    <citation type="submission" date="2017-02" db="EMBL/GenBank/DDBJ databases">
        <title>Draft genome of Acidibacillus ferrooxidans Huett2.</title>
        <authorList>
            <person name="Schopf S."/>
        </authorList>
    </citation>
    <scope>NUCLEOTIDE SEQUENCE [LARGE SCALE GENOMIC DNA]</scope>
    <source>
        <strain evidence="14 15">Huett2</strain>
    </source>
</reference>
<feature type="domain" description="Glutamine amidotransferase type-2" evidence="13">
    <location>
        <begin position="26"/>
        <end position="237"/>
    </location>
</feature>
<feature type="active site" description="For GATase activity" evidence="9">
    <location>
        <position position="26"/>
    </location>
</feature>
<keyword evidence="9" id="KW-0028">Amino-acid biosynthesis</keyword>
<keyword evidence="5 10" id="KW-0067">ATP-binding</keyword>
<dbReference type="PIRSF" id="PIRSF001589">
    <property type="entry name" value="Asn_synthetase_glu-h"/>
    <property type="match status" value="1"/>
</dbReference>
<evidence type="ECO:0000313" key="15">
    <source>
        <dbReference type="Proteomes" id="UP000190229"/>
    </source>
</evidence>
<dbReference type="Gene3D" id="3.60.20.10">
    <property type="entry name" value="Glutamine Phosphoribosylpyrophosphate, subunit 1, domain 1"/>
    <property type="match status" value="1"/>
</dbReference>
<comment type="caution">
    <text evidence="14">The sequence shown here is derived from an EMBL/GenBank/DDBJ whole genome shotgun (WGS) entry which is preliminary data.</text>
</comment>
<evidence type="ECO:0000256" key="8">
    <source>
        <dbReference type="ARBA" id="ARBA00048741"/>
    </source>
</evidence>
<feature type="binding site" evidence="10">
    <location>
        <begin position="395"/>
        <end position="396"/>
    </location>
    <ligand>
        <name>ATP</name>
        <dbReference type="ChEBI" id="CHEBI:30616"/>
    </ligand>
</feature>
<protein>
    <recommendedName>
        <fullName evidence="3">asparagine synthase (glutamine-hydrolyzing)</fullName>
        <ecNumber evidence="3">6.3.5.4</ecNumber>
    </recommendedName>
</protein>
<dbReference type="Proteomes" id="UP000190229">
    <property type="component" value="Unassembled WGS sequence"/>
</dbReference>
<dbReference type="Gene3D" id="3.40.50.620">
    <property type="entry name" value="HUPs"/>
    <property type="match status" value="1"/>
</dbReference>
<evidence type="ECO:0000256" key="9">
    <source>
        <dbReference type="PIRSR" id="PIRSR001589-1"/>
    </source>
</evidence>
<evidence type="ECO:0000259" key="13">
    <source>
        <dbReference type="PROSITE" id="PS51278"/>
    </source>
</evidence>
<dbReference type="GO" id="GO:0006529">
    <property type="term" value="P:asparagine biosynthetic process"/>
    <property type="evidence" value="ECO:0007669"/>
    <property type="project" value="UniProtKB-KW"/>
</dbReference>
<name>A0A1V4EVB7_9BACL</name>
<dbReference type="InterPro" id="IPR051786">
    <property type="entry name" value="ASN_synthetase/amidase"/>
</dbReference>